<comment type="caution">
    <text evidence="1">The sequence shown here is derived from an EMBL/GenBank/DDBJ whole genome shotgun (WGS) entry which is preliminary data.</text>
</comment>
<dbReference type="EMBL" id="LFJN01000035">
    <property type="protein sequence ID" value="KPI35944.1"/>
    <property type="molecule type" value="Genomic_DNA"/>
</dbReference>
<dbReference type="OrthoDB" id="5395704at2759"/>
<gene>
    <name evidence="1" type="ORF">AB675_10512</name>
</gene>
<dbReference type="AlphaFoldDB" id="A0A0N1NW55"/>
<dbReference type="GeneID" id="28731172"/>
<keyword evidence="2" id="KW-1185">Reference proteome</keyword>
<dbReference type="RefSeq" id="XP_017995907.1">
    <property type="nucleotide sequence ID" value="XM_018139292.1"/>
</dbReference>
<dbReference type="VEuPathDB" id="FungiDB:AB675_10512"/>
<sequence>MKKSFINTIPLLLSPVCLAVLVFAPVSRAFSGDFLVTNIFVDATTSQDGDGPLNGSNYIYFDFNDQDTPQLPTVTCLIYWPSSQNPAIDNIALCANDSVRVAISANTPSSTSLSAFSPENFGIDLQHTYLDNSVGQAPYNVLTKFGGLNLSWPGTEGYDCENNDGEGGLCWSRTGTAYLAVVTRAIS</sequence>
<dbReference type="Proteomes" id="UP000038010">
    <property type="component" value="Unassembled WGS sequence"/>
</dbReference>
<name>A0A0N1NW55_9EURO</name>
<organism evidence="1 2">
    <name type="scientific">Cyphellophora attinorum</name>
    <dbReference type="NCBI Taxonomy" id="1664694"/>
    <lineage>
        <taxon>Eukaryota</taxon>
        <taxon>Fungi</taxon>
        <taxon>Dikarya</taxon>
        <taxon>Ascomycota</taxon>
        <taxon>Pezizomycotina</taxon>
        <taxon>Eurotiomycetes</taxon>
        <taxon>Chaetothyriomycetidae</taxon>
        <taxon>Chaetothyriales</taxon>
        <taxon>Cyphellophoraceae</taxon>
        <taxon>Cyphellophora</taxon>
    </lineage>
</organism>
<accession>A0A0N1NW55</accession>
<proteinExistence type="predicted"/>
<protein>
    <submittedName>
        <fullName evidence="1">Uncharacterized protein</fullName>
    </submittedName>
</protein>
<evidence type="ECO:0000313" key="2">
    <source>
        <dbReference type="Proteomes" id="UP000038010"/>
    </source>
</evidence>
<reference evidence="1 2" key="1">
    <citation type="submission" date="2015-06" db="EMBL/GenBank/DDBJ databases">
        <title>Draft genome of the ant-associated black yeast Phialophora attae CBS 131958.</title>
        <authorList>
            <person name="Moreno L.F."/>
            <person name="Stielow B.J."/>
            <person name="de Hoog S."/>
            <person name="Vicente V.A."/>
            <person name="Weiss V.A."/>
            <person name="de Vries M."/>
            <person name="Cruz L.M."/>
            <person name="Souza E.M."/>
        </authorList>
    </citation>
    <scope>NUCLEOTIDE SEQUENCE [LARGE SCALE GENOMIC DNA]</scope>
    <source>
        <strain evidence="1 2">CBS 131958</strain>
    </source>
</reference>
<evidence type="ECO:0000313" key="1">
    <source>
        <dbReference type="EMBL" id="KPI35944.1"/>
    </source>
</evidence>